<accession>A0A0H5C5D5</accession>
<evidence type="ECO:0000313" key="2">
    <source>
        <dbReference type="Proteomes" id="UP000242753"/>
    </source>
</evidence>
<reference evidence="2" key="1">
    <citation type="submission" date="2015-01" db="EMBL/GenBank/DDBJ databases">
        <authorList>
            <person name="Manzano-Marin A."/>
            <person name="Manzano-Marin A."/>
        </authorList>
    </citation>
    <scope>NUCLEOTIDE SEQUENCE [LARGE SCALE GENOMIC DNA]</scope>
    <source>
        <strain evidence="2">obscurior</strain>
    </source>
</reference>
<gene>
    <name evidence="1" type="ORF">WEOB_205</name>
</gene>
<dbReference type="KEGG" id="wca:WEOB_205"/>
<dbReference type="STRING" id="1594731.WEOB_205"/>
<sequence>MYIEYNLSDMNVIFIYDFISISDIMKFVDHFIFKNILHILKRKVLC</sequence>
<organism evidence="1 2">
    <name type="scientific">Candidatus Westeberhardia cardiocondylae</name>
    <dbReference type="NCBI Taxonomy" id="1594731"/>
    <lineage>
        <taxon>Bacteria</taxon>
        <taxon>Pseudomonadati</taxon>
        <taxon>Pseudomonadota</taxon>
        <taxon>Gammaproteobacteria</taxon>
        <taxon>Enterobacterales</taxon>
        <taxon>Enterobacteriaceae</taxon>
        <taxon>ant endosymbionts</taxon>
        <taxon>Candidatus Westeberhardia</taxon>
    </lineage>
</organism>
<name>A0A0H5C5D5_9ENTR</name>
<proteinExistence type="predicted"/>
<protein>
    <submittedName>
        <fullName evidence="1">Uncharacterized protein</fullName>
    </submittedName>
</protein>
<dbReference type="EMBL" id="LN774881">
    <property type="protein sequence ID" value="CEN32156.1"/>
    <property type="molecule type" value="Genomic_DNA"/>
</dbReference>
<keyword evidence="2" id="KW-1185">Reference proteome</keyword>
<dbReference type="Proteomes" id="UP000242753">
    <property type="component" value="Chromosome I"/>
</dbReference>
<evidence type="ECO:0000313" key="1">
    <source>
        <dbReference type="EMBL" id="CEN32156.1"/>
    </source>
</evidence>
<dbReference type="AlphaFoldDB" id="A0A0H5C5D5"/>